<organism evidence="2 3">
    <name type="scientific">Grifola frondosa</name>
    <name type="common">Maitake</name>
    <name type="synonym">Polyporus frondosus</name>
    <dbReference type="NCBI Taxonomy" id="5627"/>
    <lineage>
        <taxon>Eukaryota</taxon>
        <taxon>Fungi</taxon>
        <taxon>Dikarya</taxon>
        <taxon>Basidiomycota</taxon>
        <taxon>Agaricomycotina</taxon>
        <taxon>Agaricomycetes</taxon>
        <taxon>Polyporales</taxon>
        <taxon>Grifolaceae</taxon>
        <taxon>Grifola</taxon>
    </lineage>
</organism>
<comment type="caution">
    <text evidence="2">The sequence shown here is derived from an EMBL/GenBank/DDBJ whole genome shotgun (WGS) entry which is preliminary data.</text>
</comment>
<gene>
    <name evidence="2" type="ORF">A0H81_02016</name>
</gene>
<dbReference type="OrthoDB" id="2611509at2759"/>
<evidence type="ECO:0000313" key="3">
    <source>
        <dbReference type="Proteomes" id="UP000092993"/>
    </source>
</evidence>
<dbReference type="EMBL" id="LUGG01000002">
    <property type="protein sequence ID" value="OBZ77789.1"/>
    <property type="molecule type" value="Genomic_DNA"/>
</dbReference>
<name>A0A1C7MMV1_GRIFR</name>
<accession>A0A1C7MMV1</accession>
<keyword evidence="3" id="KW-1185">Reference proteome</keyword>
<protein>
    <submittedName>
        <fullName evidence="2">Uncharacterized protein</fullName>
    </submittedName>
</protein>
<feature type="compositionally biased region" description="Acidic residues" evidence="1">
    <location>
        <begin position="337"/>
        <end position="375"/>
    </location>
</feature>
<sequence length="382" mass="43310">MHNMVQFKSLQIVCRVMQYRHRVQELLSLDVPTHSSHRGHRHRKTAQQRLSAHKKSIAIHGGSPATAAVFILMREPLSPSSQHQHLLQRIRDEKSQVLQYDARKHRLIPWLWPLDGHGQRITPSDLRAHRYSHIFSGPCCLCPSLTPDHRDKNMFVESAMLIAVEGPWSGEYVAMCAAGRCGYIAYLERIYSKSYVRSQRYLTRGPLCMRPATVIHHSEIDINMRHQHAAIATGSRSLKRTYTHYGGDCLATGTPGMPVPRRARVDELIHKFDSAERPGVAASLFYFMCVRCKCGDVMTRRVFHFHQCAEMEVGSSEDTEIADMDMEHMGTEHTDAEGEDAEGEDTEGEDMEGEDTEGEDTEGEDTESEDTESEDSIGTQFE</sequence>
<evidence type="ECO:0000313" key="2">
    <source>
        <dbReference type="EMBL" id="OBZ77789.1"/>
    </source>
</evidence>
<proteinExistence type="predicted"/>
<reference evidence="2 3" key="1">
    <citation type="submission" date="2016-03" db="EMBL/GenBank/DDBJ databases">
        <title>Whole genome sequencing of Grifola frondosa 9006-11.</title>
        <authorList>
            <person name="Min B."/>
            <person name="Park H."/>
            <person name="Kim J.-G."/>
            <person name="Cho H."/>
            <person name="Oh Y.-L."/>
            <person name="Kong W.-S."/>
            <person name="Choi I.-G."/>
        </authorList>
    </citation>
    <scope>NUCLEOTIDE SEQUENCE [LARGE SCALE GENOMIC DNA]</scope>
    <source>
        <strain evidence="2 3">9006-11</strain>
    </source>
</reference>
<evidence type="ECO:0000256" key="1">
    <source>
        <dbReference type="SAM" id="MobiDB-lite"/>
    </source>
</evidence>
<feature type="region of interest" description="Disordered" evidence="1">
    <location>
        <begin position="330"/>
        <end position="382"/>
    </location>
</feature>
<dbReference type="Proteomes" id="UP000092993">
    <property type="component" value="Unassembled WGS sequence"/>
</dbReference>
<dbReference type="AlphaFoldDB" id="A0A1C7MMV1"/>